<sequence>MSLLLALTNVDHARSTPDTPTRISSHALLIGQTCTPTPLDAFHLPVETPKLPDIARKTQLYHSPNDEELLKDLELTFVDDDDAGEEHFTTGKKEQGSHRSDTQNYQTAVTAEHKNVRHYQLPRYTPPSSSHLRKSRVESKAQLDIIRKQRNVLDPRIQELEREGVKSAWAEVVRMASAEFKEVCKAKELLLQLKSDIDSEDYDPYTC</sequence>
<organism evidence="2 3">
    <name type="scientific">Cryptococcus tetragattii IND107</name>
    <dbReference type="NCBI Taxonomy" id="1296105"/>
    <lineage>
        <taxon>Eukaryota</taxon>
        <taxon>Fungi</taxon>
        <taxon>Dikarya</taxon>
        <taxon>Basidiomycota</taxon>
        <taxon>Agaricomycotina</taxon>
        <taxon>Tremellomycetes</taxon>
        <taxon>Tremellales</taxon>
        <taxon>Cryptococcaceae</taxon>
        <taxon>Cryptococcus</taxon>
        <taxon>Cryptococcus gattii species complex</taxon>
    </lineage>
</organism>
<reference evidence="2" key="1">
    <citation type="submission" date="2015-01" db="EMBL/GenBank/DDBJ databases">
        <authorList>
            <consortium name="The Broad Institute Genomics Platform"/>
            <person name="Cuomo C."/>
            <person name="Litvintseva A."/>
            <person name="Chen Y."/>
            <person name="Heitman J."/>
            <person name="Sun S."/>
            <person name="Springer D."/>
            <person name="Dromer F."/>
            <person name="Young S."/>
            <person name="Zeng Q."/>
            <person name="Gargeya S."/>
            <person name="Abouelleil A."/>
            <person name="Alvarado L."/>
            <person name="Chapman S.B."/>
            <person name="Gainer-Dewar J."/>
            <person name="Goldberg J."/>
            <person name="Griggs A."/>
            <person name="Gujja S."/>
            <person name="Hansen M."/>
            <person name="Howarth C."/>
            <person name="Imamovic A."/>
            <person name="Larimer J."/>
            <person name="Murphy C."/>
            <person name="Naylor J."/>
            <person name="Pearson M."/>
            <person name="Priest M."/>
            <person name="Roberts A."/>
            <person name="Saif S."/>
            <person name="Shea T."/>
            <person name="Sykes S."/>
            <person name="Wortman J."/>
            <person name="Nusbaum C."/>
            <person name="Birren B."/>
        </authorList>
    </citation>
    <scope>NUCLEOTIDE SEQUENCE</scope>
    <source>
        <strain evidence="2">IND107</strain>
    </source>
</reference>
<feature type="compositionally biased region" description="Basic and acidic residues" evidence="1">
    <location>
        <begin position="85"/>
        <end position="101"/>
    </location>
</feature>
<dbReference type="RefSeq" id="XP_066615312.1">
    <property type="nucleotide sequence ID" value="XM_066756535.1"/>
</dbReference>
<reference evidence="2" key="2">
    <citation type="submission" date="2024-01" db="EMBL/GenBank/DDBJ databases">
        <title>Comparative genomics of Cryptococcus and Kwoniella reveals pathogenesis evolution and contrasting modes of karyotype evolution via chromosome fusion or intercentromeric recombination.</title>
        <authorList>
            <person name="Coelho M.A."/>
            <person name="David-Palma M."/>
            <person name="Shea T."/>
            <person name="Bowers K."/>
            <person name="Mcginley-Smith S."/>
            <person name="Mohammad A.W."/>
            <person name="Gnirke A."/>
            <person name="Yurkov A.M."/>
            <person name="Nowrousian M."/>
            <person name="Sun S."/>
            <person name="Cuomo C.A."/>
            <person name="Heitman J."/>
        </authorList>
    </citation>
    <scope>NUCLEOTIDE SEQUENCE</scope>
    <source>
        <strain evidence="2">IND107</strain>
    </source>
</reference>
<dbReference type="Proteomes" id="UP000054399">
    <property type="component" value="Unassembled WGS sequence"/>
</dbReference>
<keyword evidence="3" id="KW-1185">Reference proteome</keyword>
<evidence type="ECO:0000313" key="3">
    <source>
        <dbReference type="Proteomes" id="UP000054399"/>
    </source>
</evidence>
<evidence type="ECO:0000313" key="2">
    <source>
        <dbReference type="EMBL" id="KAL0252592.1"/>
    </source>
</evidence>
<accession>A0ABR3BWB7</accession>
<dbReference type="EMBL" id="ATAM02000003">
    <property type="protein sequence ID" value="KAL0252592.1"/>
    <property type="molecule type" value="Genomic_DNA"/>
</dbReference>
<gene>
    <name evidence="2" type="ORF">I308_101984</name>
</gene>
<comment type="caution">
    <text evidence="2">The sequence shown here is derived from an EMBL/GenBank/DDBJ whole genome shotgun (WGS) entry which is preliminary data.</text>
</comment>
<dbReference type="GeneID" id="91988842"/>
<proteinExistence type="predicted"/>
<evidence type="ECO:0000256" key="1">
    <source>
        <dbReference type="SAM" id="MobiDB-lite"/>
    </source>
</evidence>
<feature type="region of interest" description="Disordered" evidence="1">
    <location>
        <begin position="83"/>
        <end position="102"/>
    </location>
</feature>
<protein>
    <submittedName>
        <fullName evidence="2">Uncharacterized protein</fullName>
    </submittedName>
</protein>
<name>A0ABR3BWB7_9TREE</name>